<keyword evidence="1 3" id="KW-0378">Hydrolase</keyword>
<evidence type="ECO:0000259" key="2">
    <source>
        <dbReference type="Pfam" id="PF20434"/>
    </source>
</evidence>
<reference evidence="3 4" key="1">
    <citation type="journal article" date="2021" name="ISME Commun">
        <title>Automated analysis of genomic sequences facilitates high-throughput and comprehensive description of bacteria.</title>
        <authorList>
            <person name="Hitch T.C.A."/>
        </authorList>
    </citation>
    <scope>NUCLEOTIDE SEQUENCE [LARGE SCALE GENOMIC DNA]</scope>
    <source>
        <strain evidence="3 4">Sanger_29</strain>
    </source>
</reference>
<dbReference type="EMBL" id="JAOQKE010000015">
    <property type="protein sequence ID" value="MCU6725905.1"/>
    <property type="molecule type" value="Genomic_DNA"/>
</dbReference>
<dbReference type="Pfam" id="PF20434">
    <property type="entry name" value="BD-FAE"/>
    <property type="match status" value="1"/>
</dbReference>
<organism evidence="3 4">
    <name type="scientific">Muricoprocola aceti</name>
    <dbReference type="NCBI Taxonomy" id="2981772"/>
    <lineage>
        <taxon>Bacteria</taxon>
        <taxon>Bacillati</taxon>
        <taxon>Bacillota</taxon>
        <taxon>Clostridia</taxon>
        <taxon>Lachnospirales</taxon>
        <taxon>Lachnospiraceae</taxon>
        <taxon>Muricoprocola</taxon>
    </lineage>
</organism>
<name>A0ABT2SN24_9FIRM</name>
<comment type="caution">
    <text evidence="3">The sequence shown here is derived from an EMBL/GenBank/DDBJ whole genome shotgun (WGS) entry which is preliminary data.</text>
</comment>
<dbReference type="InterPro" id="IPR050300">
    <property type="entry name" value="GDXG_lipolytic_enzyme"/>
</dbReference>
<evidence type="ECO:0000313" key="4">
    <source>
        <dbReference type="Proteomes" id="UP001652338"/>
    </source>
</evidence>
<proteinExistence type="predicted"/>
<sequence>MEKRIIDKNGACIDIYQPKQAPKAAVVICPGGGYENLCEREAGPVAEQFVAGGYLAVVLWYEVKAPVLKNVPLQQLAGAVCWLRDNAQKYQMEGKHIYTCGFSAGGHLAGSLGVMWNRPEYFEKGEDLQKHRPDGMILCYPVISSGVYAHRSSFVRLAGEERQAQETYSLEKQVDESCVPVFLWGTFADDAVPVENSLLLLTELAKHKIPVEYHLFPDGIHGLSLATEEVQELEKNRKPDMHIARWMPLCLEWLDHVMEKIDK</sequence>
<dbReference type="Proteomes" id="UP001652338">
    <property type="component" value="Unassembled WGS sequence"/>
</dbReference>
<dbReference type="PANTHER" id="PTHR48081">
    <property type="entry name" value="AB HYDROLASE SUPERFAMILY PROTEIN C4A8.06C"/>
    <property type="match status" value="1"/>
</dbReference>
<dbReference type="GO" id="GO:0016787">
    <property type="term" value="F:hydrolase activity"/>
    <property type="evidence" value="ECO:0007669"/>
    <property type="project" value="UniProtKB-KW"/>
</dbReference>
<accession>A0ABT2SN24</accession>
<gene>
    <name evidence="3" type="ORF">OCV47_11185</name>
</gene>
<protein>
    <submittedName>
        <fullName evidence="3">Alpha/beta hydrolase</fullName>
    </submittedName>
</protein>
<keyword evidence="4" id="KW-1185">Reference proteome</keyword>
<dbReference type="SUPFAM" id="SSF53474">
    <property type="entry name" value="alpha/beta-Hydrolases"/>
    <property type="match status" value="1"/>
</dbReference>
<dbReference type="Gene3D" id="3.40.50.1820">
    <property type="entry name" value="alpha/beta hydrolase"/>
    <property type="match status" value="1"/>
</dbReference>
<evidence type="ECO:0000313" key="3">
    <source>
        <dbReference type="EMBL" id="MCU6725905.1"/>
    </source>
</evidence>
<evidence type="ECO:0000256" key="1">
    <source>
        <dbReference type="ARBA" id="ARBA00022801"/>
    </source>
</evidence>
<dbReference type="PANTHER" id="PTHR48081:SF6">
    <property type="entry name" value="PEPTIDASE S9 PROLYL OLIGOPEPTIDASE CATALYTIC DOMAIN-CONTAINING PROTEIN"/>
    <property type="match status" value="1"/>
</dbReference>
<dbReference type="RefSeq" id="WP_262655144.1">
    <property type="nucleotide sequence ID" value="NZ_JAOQKE010000015.1"/>
</dbReference>
<dbReference type="InterPro" id="IPR029058">
    <property type="entry name" value="AB_hydrolase_fold"/>
</dbReference>
<dbReference type="InterPro" id="IPR049492">
    <property type="entry name" value="BD-FAE-like_dom"/>
</dbReference>
<feature type="domain" description="BD-FAE-like" evidence="2">
    <location>
        <begin position="13"/>
        <end position="120"/>
    </location>
</feature>